<evidence type="ECO:0000313" key="3">
    <source>
        <dbReference type="Proteomes" id="UP000703269"/>
    </source>
</evidence>
<dbReference type="OrthoDB" id="3268861at2759"/>
<feature type="compositionally biased region" description="Polar residues" evidence="1">
    <location>
        <begin position="31"/>
        <end position="40"/>
    </location>
</feature>
<comment type="caution">
    <text evidence="2">The sequence shown here is derived from an EMBL/GenBank/DDBJ whole genome shotgun (WGS) entry which is preliminary data.</text>
</comment>
<dbReference type="EMBL" id="BPQB01000029">
    <property type="protein sequence ID" value="GJE92998.1"/>
    <property type="molecule type" value="Genomic_DNA"/>
</dbReference>
<feature type="compositionally biased region" description="Basic residues" evidence="1">
    <location>
        <begin position="57"/>
        <end position="66"/>
    </location>
</feature>
<keyword evidence="3" id="KW-1185">Reference proteome</keyword>
<evidence type="ECO:0000256" key="1">
    <source>
        <dbReference type="SAM" id="MobiDB-lite"/>
    </source>
</evidence>
<protein>
    <submittedName>
        <fullName evidence="2">Uncharacterized protein</fullName>
    </submittedName>
</protein>
<accession>A0A9P3LFS6</accession>
<dbReference type="AlphaFoldDB" id="A0A9P3LFS6"/>
<organism evidence="2 3">
    <name type="scientific">Phanerochaete sordida</name>
    <dbReference type="NCBI Taxonomy" id="48140"/>
    <lineage>
        <taxon>Eukaryota</taxon>
        <taxon>Fungi</taxon>
        <taxon>Dikarya</taxon>
        <taxon>Basidiomycota</taxon>
        <taxon>Agaricomycotina</taxon>
        <taxon>Agaricomycetes</taxon>
        <taxon>Polyporales</taxon>
        <taxon>Phanerochaetaceae</taxon>
        <taxon>Phanerochaete</taxon>
    </lineage>
</organism>
<feature type="region of interest" description="Disordered" evidence="1">
    <location>
        <begin position="27"/>
        <end position="114"/>
    </location>
</feature>
<dbReference type="Proteomes" id="UP000703269">
    <property type="component" value="Unassembled WGS sequence"/>
</dbReference>
<reference evidence="2 3" key="1">
    <citation type="submission" date="2021-08" db="EMBL/GenBank/DDBJ databases">
        <title>Draft Genome Sequence of Phanerochaete sordida strain YK-624.</title>
        <authorList>
            <person name="Mori T."/>
            <person name="Dohra H."/>
            <person name="Suzuki T."/>
            <person name="Kawagishi H."/>
            <person name="Hirai H."/>
        </authorList>
    </citation>
    <scope>NUCLEOTIDE SEQUENCE [LARGE SCALE GENOMIC DNA]</scope>
    <source>
        <strain evidence="2 3">YK-624</strain>
    </source>
</reference>
<feature type="compositionally biased region" description="Basic and acidic residues" evidence="1">
    <location>
        <begin position="98"/>
        <end position="114"/>
    </location>
</feature>
<sequence>MGTQDEHHDAHVTSLRVLLGSILSPKRAACTRSTATSGTASPAFLPSHPGSPELAHARPHAHHPHAHAAAPSASRGTPSSPPALSRAESSASIPDHVSMPRHDGVPPHAMSADEHHRARADLMGSLQSKNTAWDALIHGSFV</sequence>
<proteinExistence type="predicted"/>
<gene>
    <name evidence="2" type="ORF">PsYK624_091570</name>
</gene>
<name>A0A9P3LFS6_9APHY</name>
<evidence type="ECO:0000313" key="2">
    <source>
        <dbReference type="EMBL" id="GJE92998.1"/>
    </source>
</evidence>